<dbReference type="InterPro" id="IPR043128">
    <property type="entry name" value="Rev_trsase/Diguanyl_cyclase"/>
</dbReference>
<sequence>MKLKRQHFDCHFLGMLRVALLIIIVFSVLNLAHYYTSLYMFRKNMTDTTLQRTTHQISRVLENVNKSYLYTSKALAQLYGYKLQQNYRPENLVLELQDMKEAYDVKNIGLIDIRHKLYLDSFGRVLYLDLESERDQWVKEFLATPQDYRHYFYDPDMPEYEGLYAFFHDHKIKDSNDNVIGILGLGVSYEEFYKNIQGINQNVTVSFLTESGETRLPKKLKGKSIFSLFPQLPENTLKSSIDKDQIIWGHTDTQSYLLYFHYLEDINRVLLLNIDITDYYNQSRTQHFYSFLLGLALTFIVIVLNFLFSVYQSNQLRHTAFYDSLTRCRNRHYVKVHIEGNRYWRSVKSSEYSMIIFDLDNFKHINDSLGHTAGDHVLRQVADIIRDYLSSSDEFIRWGGDEFIIIIKKNSNQVSNLMVSVLSRIEHETPVSLSMGITDITSEDTFNTAMERADTALYESKKNGRNQLKIR</sequence>
<dbReference type="PROSITE" id="PS50887">
    <property type="entry name" value="GGDEF"/>
    <property type="match status" value="1"/>
</dbReference>
<dbReference type="NCBIfam" id="TIGR00254">
    <property type="entry name" value="GGDEF"/>
    <property type="match status" value="1"/>
</dbReference>
<evidence type="ECO:0000256" key="2">
    <source>
        <dbReference type="ARBA" id="ARBA00034247"/>
    </source>
</evidence>
<dbReference type="STRING" id="1381081.BIY22_02475"/>
<dbReference type="EMBL" id="MJMJ01000001">
    <property type="protein sequence ID" value="OLQ93377.1"/>
    <property type="molecule type" value="Genomic_DNA"/>
</dbReference>
<dbReference type="Pfam" id="PF00990">
    <property type="entry name" value="GGDEF"/>
    <property type="match status" value="1"/>
</dbReference>
<feature type="transmembrane region" description="Helical" evidence="3">
    <location>
        <begin position="288"/>
        <end position="308"/>
    </location>
</feature>
<dbReference type="PANTHER" id="PTHR45138:SF9">
    <property type="entry name" value="DIGUANYLATE CYCLASE DGCM-RELATED"/>
    <property type="match status" value="1"/>
</dbReference>
<dbReference type="EC" id="2.7.7.65" evidence="1"/>
<dbReference type="Proteomes" id="UP000186313">
    <property type="component" value="Unassembled WGS sequence"/>
</dbReference>
<evidence type="ECO:0000256" key="1">
    <source>
        <dbReference type="ARBA" id="ARBA00012528"/>
    </source>
</evidence>
<keyword evidence="3" id="KW-0812">Transmembrane</keyword>
<dbReference type="PANTHER" id="PTHR45138">
    <property type="entry name" value="REGULATORY COMPONENTS OF SENSORY TRANSDUCTION SYSTEM"/>
    <property type="match status" value="1"/>
</dbReference>
<gene>
    <name evidence="5" type="ORF">BIY22_02475</name>
</gene>
<dbReference type="GO" id="GO:0052621">
    <property type="term" value="F:diguanylate cyclase activity"/>
    <property type="evidence" value="ECO:0007669"/>
    <property type="project" value="UniProtKB-EC"/>
</dbReference>
<name>A0A1Q9HR69_9VIBR</name>
<dbReference type="AlphaFoldDB" id="A0A1Q9HR69"/>
<dbReference type="OrthoDB" id="5496380at2"/>
<evidence type="ECO:0000313" key="6">
    <source>
        <dbReference type="Proteomes" id="UP000186313"/>
    </source>
</evidence>
<dbReference type="Gene3D" id="3.30.70.270">
    <property type="match status" value="1"/>
</dbReference>
<accession>A0A1Q9HR69</accession>
<evidence type="ECO:0000256" key="3">
    <source>
        <dbReference type="SAM" id="Phobius"/>
    </source>
</evidence>
<dbReference type="InterPro" id="IPR029787">
    <property type="entry name" value="Nucleotide_cyclase"/>
</dbReference>
<organism evidence="5 6">
    <name type="scientific">Vibrio panuliri</name>
    <dbReference type="NCBI Taxonomy" id="1381081"/>
    <lineage>
        <taxon>Bacteria</taxon>
        <taxon>Pseudomonadati</taxon>
        <taxon>Pseudomonadota</taxon>
        <taxon>Gammaproteobacteria</taxon>
        <taxon>Vibrionales</taxon>
        <taxon>Vibrionaceae</taxon>
        <taxon>Vibrio</taxon>
    </lineage>
</organism>
<comment type="catalytic activity">
    <reaction evidence="2">
        <text>2 GTP = 3',3'-c-di-GMP + 2 diphosphate</text>
        <dbReference type="Rhea" id="RHEA:24898"/>
        <dbReference type="ChEBI" id="CHEBI:33019"/>
        <dbReference type="ChEBI" id="CHEBI:37565"/>
        <dbReference type="ChEBI" id="CHEBI:58805"/>
        <dbReference type="EC" id="2.7.7.65"/>
    </reaction>
</comment>
<keyword evidence="3" id="KW-0472">Membrane</keyword>
<feature type="transmembrane region" description="Helical" evidence="3">
    <location>
        <begin position="12"/>
        <end position="35"/>
    </location>
</feature>
<feature type="domain" description="GGDEF" evidence="4">
    <location>
        <begin position="350"/>
        <end position="471"/>
    </location>
</feature>
<comment type="caution">
    <text evidence="5">The sequence shown here is derived from an EMBL/GenBank/DDBJ whole genome shotgun (WGS) entry which is preliminary data.</text>
</comment>
<evidence type="ECO:0000259" key="4">
    <source>
        <dbReference type="PROSITE" id="PS50887"/>
    </source>
</evidence>
<dbReference type="InterPro" id="IPR050469">
    <property type="entry name" value="Diguanylate_Cyclase"/>
</dbReference>
<keyword evidence="3" id="KW-1133">Transmembrane helix</keyword>
<dbReference type="InterPro" id="IPR000160">
    <property type="entry name" value="GGDEF_dom"/>
</dbReference>
<dbReference type="CDD" id="cd01949">
    <property type="entry name" value="GGDEF"/>
    <property type="match status" value="1"/>
</dbReference>
<dbReference type="SMART" id="SM00267">
    <property type="entry name" value="GGDEF"/>
    <property type="match status" value="1"/>
</dbReference>
<dbReference type="SUPFAM" id="SSF55073">
    <property type="entry name" value="Nucleotide cyclase"/>
    <property type="match status" value="1"/>
</dbReference>
<protein>
    <recommendedName>
        <fullName evidence="1">diguanylate cyclase</fullName>
        <ecNumber evidence="1">2.7.7.65</ecNumber>
    </recommendedName>
</protein>
<evidence type="ECO:0000313" key="5">
    <source>
        <dbReference type="EMBL" id="OLQ93377.1"/>
    </source>
</evidence>
<dbReference type="RefSeq" id="WP_075706015.1">
    <property type="nucleotide sequence ID" value="NZ_MJMJ01000001.1"/>
</dbReference>
<proteinExistence type="predicted"/>
<reference evidence="5 6" key="1">
    <citation type="submission" date="2016-09" db="EMBL/GenBank/DDBJ databases">
        <title>Genomic Taxonomy of the Vibrionaceae.</title>
        <authorList>
            <person name="Gonzalez-Castillo A."/>
            <person name="Gomez-Gil B."/>
            <person name="Enciso-Ibarra K."/>
        </authorList>
    </citation>
    <scope>NUCLEOTIDE SEQUENCE [LARGE SCALE GENOMIC DNA]</scope>
    <source>
        <strain evidence="5 6">CAIM 703</strain>
    </source>
</reference>